<keyword evidence="1" id="KW-0472">Membrane</keyword>
<organism evidence="2 3">
    <name type="scientific">Roseiconus nitratireducens</name>
    <dbReference type="NCBI Taxonomy" id="2605748"/>
    <lineage>
        <taxon>Bacteria</taxon>
        <taxon>Pseudomonadati</taxon>
        <taxon>Planctomycetota</taxon>
        <taxon>Planctomycetia</taxon>
        <taxon>Pirellulales</taxon>
        <taxon>Pirellulaceae</taxon>
        <taxon>Roseiconus</taxon>
    </lineage>
</organism>
<feature type="transmembrane region" description="Helical" evidence="1">
    <location>
        <begin position="21"/>
        <end position="42"/>
    </location>
</feature>
<dbReference type="EMBL" id="VWOX01000032">
    <property type="protein sequence ID" value="KAA5538503.1"/>
    <property type="molecule type" value="Genomic_DNA"/>
</dbReference>
<protein>
    <submittedName>
        <fullName evidence="2">Uncharacterized protein</fullName>
    </submittedName>
</protein>
<evidence type="ECO:0000313" key="2">
    <source>
        <dbReference type="EMBL" id="KAA5538503.1"/>
    </source>
</evidence>
<proteinExistence type="predicted"/>
<gene>
    <name evidence="2" type="ORF">FYK55_27575</name>
</gene>
<comment type="caution">
    <text evidence="2">The sequence shown here is derived from an EMBL/GenBank/DDBJ whole genome shotgun (WGS) entry which is preliminary data.</text>
</comment>
<evidence type="ECO:0000256" key="1">
    <source>
        <dbReference type="SAM" id="Phobius"/>
    </source>
</evidence>
<name>A0A5M6CTZ1_9BACT</name>
<feature type="transmembrane region" description="Helical" evidence="1">
    <location>
        <begin position="76"/>
        <end position="97"/>
    </location>
</feature>
<dbReference type="RefSeq" id="WP_150079847.1">
    <property type="nucleotide sequence ID" value="NZ_VWOX01000032.1"/>
</dbReference>
<sequence length="143" mass="14966">MSVDKQHPQKRRGVYSAPRKFDLATVLVVTTAFAMLFAFLNALGASSLVTSLIAILLVLVALGQAVLFGGRHPRQASLAVGSVFSVVVVALLGKINLSSGPDSIIFSVLGNLAVGALYGYFAGVLVGSVFMVSELLRKLMGQT</sequence>
<dbReference type="AlphaFoldDB" id="A0A5M6CTZ1"/>
<reference evidence="2 3" key="1">
    <citation type="submission" date="2019-08" db="EMBL/GenBank/DDBJ databases">
        <authorList>
            <person name="Dhanesh K."/>
            <person name="Kumar G."/>
            <person name="Sasikala C."/>
            <person name="Venkata Ramana C."/>
        </authorList>
    </citation>
    <scope>NUCLEOTIDE SEQUENCE [LARGE SCALE GENOMIC DNA]</scope>
    <source>
        <strain evidence="2 3">JC645</strain>
    </source>
</reference>
<accession>A0A5M6CTZ1</accession>
<feature type="transmembrane region" description="Helical" evidence="1">
    <location>
        <begin position="117"/>
        <end position="136"/>
    </location>
</feature>
<evidence type="ECO:0000313" key="3">
    <source>
        <dbReference type="Proteomes" id="UP000324479"/>
    </source>
</evidence>
<dbReference type="Proteomes" id="UP000324479">
    <property type="component" value="Unassembled WGS sequence"/>
</dbReference>
<keyword evidence="1" id="KW-1133">Transmembrane helix</keyword>
<feature type="transmembrane region" description="Helical" evidence="1">
    <location>
        <begin position="48"/>
        <end position="69"/>
    </location>
</feature>
<keyword evidence="3" id="KW-1185">Reference proteome</keyword>
<keyword evidence="1" id="KW-0812">Transmembrane</keyword>